<dbReference type="PANTHER" id="PTHR42850">
    <property type="entry name" value="METALLOPHOSPHOESTERASE"/>
    <property type="match status" value="1"/>
</dbReference>
<dbReference type="RefSeq" id="WP_338397361.1">
    <property type="nucleotide sequence ID" value="NZ_AP025292.1"/>
</dbReference>
<dbReference type="PIRSF" id="PIRSF000883">
    <property type="entry name" value="Pesterase_MJ0912"/>
    <property type="match status" value="1"/>
</dbReference>
<dbReference type="InterPro" id="IPR029052">
    <property type="entry name" value="Metallo-depent_PP-like"/>
</dbReference>
<dbReference type="Gene3D" id="3.60.21.10">
    <property type="match status" value="1"/>
</dbReference>
<feature type="domain" description="Calcineurin-like phosphoesterase" evidence="2">
    <location>
        <begin position="1"/>
        <end position="194"/>
    </location>
</feature>
<evidence type="ECO:0000256" key="1">
    <source>
        <dbReference type="ARBA" id="ARBA00008950"/>
    </source>
</evidence>
<organism evidence="3 4">
    <name type="scientific">Persicobacter psychrovividus</name>
    <dbReference type="NCBI Taxonomy" id="387638"/>
    <lineage>
        <taxon>Bacteria</taxon>
        <taxon>Pseudomonadati</taxon>
        <taxon>Bacteroidota</taxon>
        <taxon>Cytophagia</taxon>
        <taxon>Cytophagales</taxon>
        <taxon>Persicobacteraceae</taxon>
        <taxon>Persicobacter</taxon>
    </lineage>
</organism>
<dbReference type="CDD" id="cd00838">
    <property type="entry name" value="MPP_superfamily"/>
    <property type="match status" value="1"/>
</dbReference>
<dbReference type="Pfam" id="PF12850">
    <property type="entry name" value="Metallophos_2"/>
    <property type="match status" value="1"/>
</dbReference>
<evidence type="ECO:0000259" key="2">
    <source>
        <dbReference type="Pfam" id="PF12850"/>
    </source>
</evidence>
<reference evidence="3 4" key="1">
    <citation type="submission" date="2021-12" db="EMBL/GenBank/DDBJ databases">
        <title>Genome sequencing of bacteria with rrn-lacking chromosome and rrn-plasmid.</title>
        <authorList>
            <person name="Anda M."/>
            <person name="Iwasaki W."/>
        </authorList>
    </citation>
    <scope>NUCLEOTIDE SEQUENCE [LARGE SCALE GENOMIC DNA]</scope>
    <source>
        <strain evidence="3 4">NBRC 101262</strain>
    </source>
</reference>
<keyword evidence="4" id="KW-1185">Reference proteome</keyword>
<name>A0ABM7VA60_9BACT</name>
<evidence type="ECO:0000313" key="4">
    <source>
        <dbReference type="Proteomes" id="UP001354989"/>
    </source>
</evidence>
<protein>
    <submittedName>
        <fullName evidence="3">Phosphoesterase</fullName>
    </submittedName>
</protein>
<dbReference type="InterPro" id="IPR024654">
    <property type="entry name" value="Calcineurin-like_PHP_lpxH"/>
</dbReference>
<dbReference type="SUPFAM" id="SSF56300">
    <property type="entry name" value="Metallo-dependent phosphatases"/>
    <property type="match status" value="1"/>
</dbReference>
<dbReference type="PANTHER" id="PTHR42850:SF2">
    <property type="entry name" value="BLL5683 PROTEIN"/>
    <property type="match status" value="1"/>
</dbReference>
<dbReference type="InterPro" id="IPR050126">
    <property type="entry name" value="Ap4A_hydrolase"/>
</dbReference>
<proteinExistence type="inferred from homology"/>
<gene>
    <name evidence="3" type="ORF">PEPS_00830</name>
</gene>
<evidence type="ECO:0000313" key="3">
    <source>
        <dbReference type="EMBL" id="BDC97802.1"/>
    </source>
</evidence>
<comment type="similarity">
    <text evidence="1">Belongs to the metallophosphoesterase superfamily. YfcE family.</text>
</comment>
<dbReference type="EMBL" id="AP025292">
    <property type="protein sequence ID" value="BDC97802.1"/>
    <property type="molecule type" value="Genomic_DNA"/>
</dbReference>
<dbReference type="Proteomes" id="UP001354989">
    <property type="component" value="Chromosome"/>
</dbReference>
<dbReference type="InterPro" id="IPR011152">
    <property type="entry name" value="Pesterase_MJ0912"/>
</dbReference>
<accession>A0ABM7VA60</accession>
<sequence>MKLLFFSDIHANLPAFEAFLQKAEEIQPDAIYCLGDLVGYNVWANEVIDRIRKHRIPTIMGNHDEKQLKDLTGDTSNGGLTQKLLGEEQRRFLQQLPRHLSLEFGTGEKVFRMEMMHGSKKAINDYLLEDYPEADVLKMMAESNADLFLSGHTHLPYHRIIQQGEHYKHVINVGSAGKPKDRNTDGCCALLEFDQLDPKDPQSLKVSFPRFSYDVKKAMQGILDSDFPDKFAEALEKAR</sequence>